<organism evidence="3 4">
    <name type="scientific">Candidatus Olsenella excrementavium</name>
    <dbReference type="NCBI Taxonomy" id="2838709"/>
    <lineage>
        <taxon>Bacteria</taxon>
        <taxon>Bacillati</taxon>
        <taxon>Actinomycetota</taxon>
        <taxon>Coriobacteriia</taxon>
        <taxon>Coriobacteriales</taxon>
        <taxon>Atopobiaceae</taxon>
        <taxon>Olsenella</taxon>
    </lineage>
</organism>
<dbReference type="InterPro" id="IPR004509">
    <property type="entry name" value="Competence_ComEA_HhH"/>
</dbReference>
<dbReference type="InterPro" id="IPR051675">
    <property type="entry name" value="Endo/Exo/Phosphatase_dom_1"/>
</dbReference>
<dbReference type="Gene3D" id="3.10.560.10">
    <property type="entry name" value="Outer membrane lipoprotein wza domain like"/>
    <property type="match status" value="1"/>
</dbReference>
<sequence length="215" mass="21922">MAQGTGRGVRRAARRYGLAGWGVVAGALALVALVVALVCVAVRGRATEGLFRGQGGIEIERAETASEKAEEEPQEEPVTLVVHVDGMVGMPGVYELAEGARVSDAVAAAGGLAEGADTSSLNLAAPLADGEKVHVPAEGEEVTTSSGGASSGDLVNLNNASVEQLDELPGVGEATARAIIEDREANGPFTTPEDLMRVSGIGEKKFAKLEGMICV</sequence>
<dbReference type="Pfam" id="PF10531">
    <property type="entry name" value="SLBB"/>
    <property type="match status" value="1"/>
</dbReference>
<name>A0A9D1Z933_9ACTN</name>
<dbReference type="SUPFAM" id="SSF47781">
    <property type="entry name" value="RuvA domain 2-like"/>
    <property type="match status" value="1"/>
</dbReference>
<evidence type="ECO:0000256" key="1">
    <source>
        <dbReference type="SAM" id="Phobius"/>
    </source>
</evidence>
<evidence type="ECO:0000313" key="3">
    <source>
        <dbReference type="EMBL" id="HIY78859.1"/>
    </source>
</evidence>
<dbReference type="Pfam" id="PF12836">
    <property type="entry name" value="HHH_3"/>
    <property type="match status" value="1"/>
</dbReference>
<keyword evidence="3" id="KW-0238">DNA-binding</keyword>
<keyword evidence="1" id="KW-0472">Membrane</keyword>
<dbReference type="PANTHER" id="PTHR21180">
    <property type="entry name" value="ENDONUCLEASE/EXONUCLEASE/PHOSPHATASE FAMILY DOMAIN-CONTAINING PROTEIN 1"/>
    <property type="match status" value="1"/>
</dbReference>
<feature type="domain" description="Helix-hairpin-helix DNA-binding motif class 1" evidence="2">
    <location>
        <begin position="193"/>
        <end position="212"/>
    </location>
</feature>
<dbReference type="GO" id="GO:0015627">
    <property type="term" value="C:type II protein secretion system complex"/>
    <property type="evidence" value="ECO:0007669"/>
    <property type="project" value="TreeGrafter"/>
</dbReference>
<dbReference type="NCBIfam" id="TIGR00426">
    <property type="entry name" value="competence protein ComEA helix-hairpin-helix repeat region"/>
    <property type="match status" value="1"/>
</dbReference>
<feature type="domain" description="Helix-hairpin-helix DNA-binding motif class 1" evidence="2">
    <location>
        <begin position="163"/>
        <end position="182"/>
    </location>
</feature>
<dbReference type="GO" id="GO:0015628">
    <property type="term" value="P:protein secretion by the type II secretion system"/>
    <property type="evidence" value="ECO:0007669"/>
    <property type="project" value="TreeGrafter"/>
</dbReference>
<dbReference type="AlphaFoldDB" id="A0A9D1Z933"/>
<dbReference type="InterPro" id="IPR003583">
    <property type="entry name" value="Hlx-hairpin-Hlx_DNA-bd_motif"/>
</dbReference>
<dbReference type="Gene3D" id="1.10.150.310">
    <property type="entry name" value="Tex RuvX-like domain-like"/>
    <property type="match status" value="1"/>
</dbReference>
<reference evidence="3" key="2">
    <citation type="submission" date="2021-04" db="EMBL/GenBank/DDBJ databases">
        <authorList>
            <person name="Gilroy R."/>
        </authorList>
    </citation>
    <scope>NUCLEOTIDE SEQUENCE</scope>
    <source>
        <strain evidence="3">ChiHjej10B9-743</strain>
    </source>
</reference>
<dbReference type="EMBL" id="DXCP01000002">
    <property type="protein sequence ID" value="HIY78859.1"/>
    <property type="molecule type" value="Genomic_DNA"/>
</dbReference>
<dbReference type="SMART" id="SM00278">
    <property type="entry name" value="HhH1"/>
    <property type="match status" value="2"/>
</dbReference>
<evidence type="ECO:0000259" key="2">
    <source>
        <dbReference type="SMART" id="SM00278"/>
    </source>
</evidence>
<dbReference type="InterPro" id="IPR010994">
    <property type="entry name" value="RuvA_2-like"/>
</dbReference>
<dbReference type="Proteomes" id="UP000824133">
    <property type="component" value="Unassembled WGS sequence"/>
</dbReference>
<reference evidence="3" key="1">
    <citation type="journal article" date="2021" name="PeerJ">
        <title>Extensive microbial diversity within the chicken gut microbiome revealed by metagenomics and culture.</title>
        <authorList>
            <person name="Gilroy R."/>
            <person name="Ravi A."/>
            <person name="Getino M."/>
            <person name="Pursley I."/>
            <person name="Horton D.L."/>
            <person name="Alikhan N.F."/>
            <person name="Baker D."/>
            <person name="Gharbi K."/>
            <person name="Hall N."/>
            <person name="Watson M."/>
            <person name="Adriaenssens E.M."/>
            <person name="Foster-Nyarko E."/>
            <person name="Jarju S."/>
            <person name="Secka A."/>
            <person name="Antonio M."/>
            <person name="Oren A."/>
            <person name="Chaudhuri R.R."/>
            <person name="La Ragione R."/>
            <person name="Hildebrand F."/>
            <person name="Pallen M.J."/>
        </authorList>
    </citation>
    <scope>NUCLEOTIDE SEQUENCE</scope>
    <source>
        <strain evidence="3">ChiHjej10B9-743</strain>
    </source>
</reference>
<dbReference type="GO" id="GO:0006281">
    <property type="term" value="P:DNA repair"/>
    <property type="evidence" value="ECO:0007669"/>
    <property type="project" value="InterPro"/>
</dbReference>
<evidence type="ECO:0000313" key="4">
    <source>
        <dbReference type="Proteomes" id="UP000824133"/>
    </source>
</evidence>
<dbReference type="InterPro" id="IPR019554">
    <property type="entry name" value="Soluble_ligand-bd"/>
</dbReference>
<feature type="transmembrane region" description="Helical" evidence="1">
    <location>
        <begin position="20"/>
        <end position="42"/>
    </location>
</feature>
<dbReference type="PANTHER" id="PTHR21180:SF32">
    <property type="entry name" value="ENDONUCLEASE_EXONUCLEASE_PHOSPHATASE FAMILY DOMAIN-CONTAINING PROTEIN 1"/>
    <property type="match status" value="1"/>
</dbReference>
<proteinExistence type="predicted"/>
<accession>A0A9D1Z933</accession>
<gene>
    <name evidence="3" type="ORF">IAA42_00230</name>
</gene>
<keyword evidence="1" id="KW-0812">Transmembrane</keyword>
<dbReference type="GO" id="GO:0003677">
    <property type="term" value="F:DNA binding"/>
    <property type="evidence" value="ECO:0007669"/>
    <property type="project" value="UniProtKB-KW"/>
</dbReference>
<keyword evidence="1" id="KW-1133">Transmembrane helix</keyword>
<comment type="caution">
    <text evidence="3">The sequence shown here is derived from an EMBL/GenBank/DDBJ whole genome shotgun (WGS) entry which is preliminary data.</text>
</comment>
<protein>
    <submittedName>
        <fullName evidence="3">ComEA family DNA-binding protein</fullName>
    </submittedName>
</protein>